<dbReference type="InterPro" id="IPR036871">
    <property type="entry name" value="PX_dom_sf"/>
</dbReference>
<keyword evidence="5" id="KW-1185">Reference proteome</keyword>
<dbReference type="EMBL" id="JAEUBG010004355">
    <property type="protein sequence ID" value="KAH3681615.1"/>
    <property type="molecule type" value="Genomic_DNA"/>
</dbReference>
<dbReference type="Gene3D" id="3.30.1520.10">
    <property type="entry name" value="Phox-like domain"/>
    <property type="match status" value="1"/>
</dbReference>
<evidence type="ECO:0000313" key="4">
    <source>
        <dbReference type="EMBL" id="KAH3681615.1"/>
    </source>
</evidence>
<feature type="region of interest" description="Disordered" evidence="2">
    <location>
        <begin position="1"/>
        <end position="85"/>
    </location>
</feature>
<feature type="region of interest" description="Disordered" evidence="2">
    <location>
        <begin position="542"/>
        <end position="578"/>
    </location>
</feature>
<evidence type="ECO:0000259" key="3">
    <source>
        <dbReference type="Pfam" id="PF00787"/>
    </source>
</evidence>
<dbReference type="Proteomes" id="UP000774326">
    <property type="component" value="Unassembled WGS sequence"/>
</dbReference>
<feature type="compositionally biased region" description="Polar residues" evidence="2">
    <location>
        <begin position="59"/>
        <end position="85"/>
    </location>
</feature>
<dbReference type="InterPro" id="IPR053055">
    <property type="entry name" value="VPS17"/>
</dbReference>
<evidence type="ECO:0000256" key="2">
    <source>
        <dbReference type="SAM" id="MobiDB-lite"/>
    </source>
</evidence>
<evidence type="ECO:0000256" key="1">
    <source>
        <dbReference type="SAM" id="Coils"/>
    </source>
</evidence>
<name>A0A9P8Q1S3_WICPI</name>
<dbReference type="InterPro" id="IPR027267">
    <property type="entry name" value="AH/BAR_dom_sf"/>
</dbReference>
<feature type="non-terminal residue" evidence="4">
    <location>
        <position position="578"/>
    </location>
</feature>
<keyword evidence="1" id="KW-0175">Coiled coil</keyword>
<evidence type="ECO:0000313" key="5">
    <source>
        <dbReference type="Proteomes" id="UP000774326"/>
    </source>
</evidence>
<dbReference type="GO" id="GO:0032266">
    <property type="term" value="F:phosphatidylinositol-3-phosphate binding"/>
    <property type="evidence" value="ECO:0007669"/>
    <property type="project" value="TreeGrafter"/>
</dbReference>
<feature type="compositionally biased region" description="Polar residues" evidence="2">
    <location>
        <begin position="27"/>
        <end position="41"/>
    </location>
</feature>
<feature type="compositionally biased region" description="Basic and acidic residues" evidence="2">
    <location>
        <begin position="491"/>
        <end position="503"/>
    </location>
</feature>
<dbReference type="GO" id="GO:0042147">
    <property type="term" value="P:retrograde transport, endosome to Golgi"/>
    <property type="evidence" value="ECO:0007669"/>
    <property type="project" value="InterPro"/>
</dbReference>
<dbReference type="PIRSF" id="PIRSF011791">
    <property type="entry name" value="Vps17"/>
    <property type="match status" value="1"/>
</dbReference>
<feature type="region of interest" description="Disordered" evidence="2">
    <location>
        <begin position="490"/>
        <end position="519"/>
    </location>
</feature>
<proteinExistence type="predicted"/>
<dbReference type="GO" id="GO:0006886">
    <property type="term" value="P:intracellular protein transport"/>
    <property type="evidence" value="ECO:0007669"/>
    <property type="project" value="TreeGrafter"/>
</dbReference>
<dbReference type="GO" id="GO:0030905">
    <property type="term" value="C:retromer, tubulation complex"/>
    <property type="evidence" value="ECO:0007669"/>
    <property type="project" value="TreeGrafter"/>
</dbReference>
<dbReference type="SUPFAM" id="SSF64268">
    <property type="entry name" value="PX domain"/>
    <property type="match status" value="1"/>
</dbReference>
<dbReference type="Gene3D" id="1.20.1270.60">
    <property type="entry name" value="Arfaptin homology (AH) domain/BAR domain"/>
    <property type="match status" value="1"/>
</dbReference>
<dbReference type="OrthoDB" id="9976382at2759"/>
<dbReference type="GO" id="GO:0005768">
    <property type="term" value="C:endosome"/>
    <property type="evidence" value="ECO:0007669"/>
    <property type="project" value="TreeGrafter"/>
</dbReference>
<dbReference type="PANTHER" id="PTHR47433">
    <property type="entry name" value="VACUOLAR PROTEIN SORTING-ASSOCIATED PROTEIN 17"/>
    <property type="match status" value="1"/>
</dbReference>
<dbReference type="PANTHER" id="PTHR47433:SF1">
    <property type="entry name" value="VACUOLAR PROTEIN SORTING-ASSOCIATED PROTEIN 17"/>
    <property type="match status" value="1"/>
</dbReference>
<feature type="coiled-coil region" evidence="1">
    <location>
        <begin position="407"/>
        <end position="434"/>
    </location>
</feature>
<organism evidence="4 5">
    <name type="scientific">Wickerhamomyces pijperi</name>
    <name type="common">Yeast</name>
    <name type="synonym">Pichia pijperi</name>
    <dbReference type="NCBI Taxonomy" id="599730"/>
    <lineage>
        <taxon>Eukaryota</taxon>
        <taxon>Fungi</taxon>
        <taxon>Dikarya</taxon>
        <taxon>Ascomycota</taxon>
        <taxon>Saccharomycotina</taxon>
        <taxon>Saccharomycetes</taxon>
        <taxon>Phaffomycetales</taxon>
        <taxon>Wickerhamomycetaceae</taxon>
        <taxon>Wickerhamomyces</taxon>
    </lineage>
</organism>
<reference evidence="4" key="2">
    <citation type="submission" date="2021-01" db="EMBL/GenBank/DDBJ databases">
        <authorList>
            <person name="Schikora-Tamarit M.A."/>
        </authorList>
    </citation>
    <scope>NUCLEOTIDE SEQUENCE</scope>
    <source>
        <strain evidence="4">CBS2887</strain>
    </source>
</reference>
<gene>
    <name evidence="4" type="ORF">WICPIJ_007420</name>
</gene>
<reference evidence="4" key="1">
    <citation type="journal article" date="2021" name="Open Biol.">
        <title>Shared evolutionary footprints suggest mitochondrial oxidative damage underlies multiple complex I losses in fungi.</title>
        <authorList>
            <person name="Schikora-Tamarit M.A."/>
            <person name="Marcet-Houben M."/>
            <person name="Nosek J."/>
            <person name="Gabaldon T."/>
        </authorList>
    </citation>
    <scope>NUCLEOTIDE SEQUENCE</scope>
    <source>
        <strain evidence="4">CBS2887</strain>
    </source>
</reference>
<dbReference type="InterPro" id="IPR014461">
    <property type="entry name" value="Retromer_complex_Vps17"/>
</dbReference>
<dbReference type="GO" id="GO:0005829">
    <property type="term" value="C:cytosol"/>
    <property type="evidence" value="ECO:0007669"/>
    <property type="project" value="GOC"/>
</dbReference>
<dbReference type="Pfam" id="PF00787">
    <property type="entry name" value="PX"/>
    <property type="match status" value="1"/>
</dbReference>
<comment type="caution">
    <text evidence="4">The sequence shown here is derived from an EMBL/GenBank/DDBJ whole genome shotgun (WGS) entry which is preliminary data.</text>
</comment>
<protein>
    <recommendedName>
        <fullName evidence="3">PX domain-containing protein</fullName>
    </recommendedName>
</protein>
<accession>A0A9P8Q1S3</accession>
<feature type="domain" description="PX" evidence="3">
    <location>
        <begin position="151"/>
        <end position="232"/>
    </location>
</feature>
<dbReference type="InterPro" id="IPR001683">
    <property type="entry name" value="PX_dom"/>
</dbReference>
<sequence>MSNTIPYDPDDFDNNPFAEPTYPPLLTGTQDSQPRATTTTDIAHDALYHNSPEPYYSEDLSTSNTHTLEATNSGENKSSDQSTTAVKSISIASSKPTEEDIELLPERFDGRQSEYQIAIKVTGLERYGSLSNKRENPNILFDVQTNIKSYKSKSYKSVKKSYLEFQTFFKLLNESVTEVFVESIPPSMTNYGISNERDYFKTVKWFQDWFNGIISNPILQRLPELQYFIESDYNSYKPISKLSQTAKGLKRKTLKQLAPPYDECLELAEFRPLIKSLHRDCKSIHETLERTVRLKRSVGAAEAEMGQKIAELKPLEIGHSGMAKLWDSFGKTICMVGDFDTVLGSLEYASLGDGIEKLVQDTYIIKESLTDRHLLMRELITAQQNTKIKHEAASRLRNKRDINPIKVNDAIEALNEAIQEESDLTKKVQRVTKEMLIEKAQIMERLDSQVKDIFKELLISKIEYERKKLMALERIKLNVRSVDANGGLSRLGRENFPRQDVRKSIKPSQGANGDAWSGIKRTYDPKLAMKVEAYESLYTSAKSLNVDQEGQGDQDGNEEKEEEEQGEENQMTARKAAS</sequence>
<feature type="compositionally biased region" description="Acidic residues" evidence="2">
    <location>
        <begin position="550"/>
        <end position="567"/>
    </location>
</feature>
<dbReference type="AlphaFoldDB" id="A0A9P8Q1S3"/>